<accession>A0A4U0EWX0</accession>
<dbReference type="OrthoDB" id="882993at2"/>
<keyword evidence="1" id="KW-0732">Signal</keyword>
<sequence>MKKIYILIVLAILTQSCTVNDTDNFKNELLETWTLVNVLENSSNSQNNNNTLQVQEQLTLQNDSIFTRTRRANSNYWFLQGTYSIIKTDEAKYMVLKYHEESAIIGNCSNNKNEVLIFESENEISNIWFECGGPKLIYNKN</sequence>
<feature type="chain" id="PRO_5020282012" description="Lipocalin-like domain-containing protein" evidence="1">
    <location>
        <begin position="22"/>
        <end position="141"/>
    </location>
</feature>
<dbReference type="PROSITE" id="PS51257">
    <property type="entry name" value="PROKAR_LIPOPROTEIN"/>
    <property type="match status" value="1"/>
</dbReference>
<evidence type="ECO:0000313" key="3">
    <source>
        <dbReference type="Proteomes" id="UP000307657"/>
    </source>
</evidence>
<name>A0A4U0EWX0_9FLAO</name>
<comment type="caution">
    <text evidence="2">The sequence shown here is derived from an EMBL/GenBank/DDBJ whole genome shotgun (WGS) entry which is preliminary data.</text>
</comment>
<dbReference type="EMBL" id="SUPL01000003">
    <property type="protein sequence ID" value="TJY36433.1"/>
    <property type="molecule type" value="Genomic_DNA"/>
</dbReference>
<dbReference type="AlphaFoldDB" id="A0A4U0EWX0"/>
<proteinExistence type="predicted"/>
<gene>
    <name evidence="2" type="ORF">E5167_07160</name>
</gene>
<keyword evidence="3" id="KW-1185">Reference proteome</keyword>
<organism evidence="2 3">
    <name type="scientific">Pontimicrobium aquaticum</name>
    <dbReference type="NCBI Taxonomy" id="2565367"/>
    <lineage>
        <taxon>Bacteria</taxon>
        <taxon>Pseudomonadati</taxon>
        <taxon>Bacteroidota</taxon>
        <taxon>Flavobacteriia</taxon>
        <taxon>Flavobacteriales</taxon>
        <taxon>Flavobacteriaceae</taxon>
        <taxon>Pontimicrobium</taxon>
    </lineage>
</organism>
<evidence type="ECO:0008006" key="4">
    <source>
        <dbReference type="Google" id="ProtNLM"/>
    </source>
</evidence>
<feature type="signal peptide" evidence="1">
    <location>
        <begin position="1"/>
        <end position="21"/>
    </location>
</feature>
<reference evidence="2 3" key="1">
    <citation type="submission" date="2019-04" db="EMBL/GenBank/DDBJ databases">
        <title>Lacinutrix sp. nov., isolated from marine water.</title>
        <authorList>
            <person name="Kim W."/>
        </authorList>
    </citation>
    <scope>NUCLEOTIDE SEQUENCE [LARGE SCALE GENOMIC DNA]</scope>
    <source>
        <strain evidence="2 3">CAU 1491</strain>
    </source>
</reference>
<dbReference type="RefSeq" id="WP_136842555.1">
    <property type="nucleotide sequence ID" value="NZ_SUPL01000003.1"/>
</dbReference>
<protein>
    <recommendedName>
        <fullName evidence="4">Lipocalin-like domain-containing protein</fullName>
    </recommendedName>
</protein>
<dbReference type="Proteomes" id="UP000307657">
    <property type="component" value="Unassembled WGS sequence"/>
</dbReference>
<evidence type="ECO:0000313" key="2">
    <source>
        <dbReference type="EMBL" id="TJY36433.1"/>
    </source>
</evidence>
<evidence type="ECO:0000256" key="1">
    <source>
        <dbReference type="SAM" id="SignalP"/>
    </source>
</evidence>